<feature type="transmembrane region" description="Helical" evidence="5">
    <location>
        <begin position="185"/>
        <end position="204"/>
    </location>
</feature>
<evidence type="ECO:0000259" key="6">
    <source>
        <dbReference type="Pfam" id="PF04542"/>
    </source>
</evidence>
<dbReference type="RefSeq" id="WP_019151320.1">
    <property type="nucleotide sequence ID" value="NZ_CP102252.1"/>
</dbReference>
<keyword evidence="9" id="KW-1185">Reference proteome</keyword>
<dbReference type="SUPFAM" id="SSF88946">
    <property type="entry name" value="Sigma2 domain of RNA polymerase sigma factors"/>
    <property type="match status" value="1"/>
</dbReference>
<dbReference type="NCBIfam" id="TIGR02937">
    <property type="entry name" value="sigma70-ECF"/>
    <property type="match status" value="1"/>
</dbReference>
<evidence type="ECO:0000256" key="5">
    <source>
        <dbReference type="SAM" id="Phobius"/>
    </source>
</evidence>
<evidence type="ECO:0000259" key="7">
    <source>
        <dbReference type="Pfam" id="PF08281"/>
    </source>
</evidence>
<feature type="domain" description="RNA polymerase sigma-70 region 2" evidence="6">
    <location>
        <begin position="26"/>
        <end position="92"/>
    </location>
</feature>
<name>A0ABY5V4W6_9BACT</name>
<dbReference type="PANTHER" id="PTHR43133">
    <property type="entry name" value="RNA POLYMERASE ECF-TYPE SIGMA FACTO"/>
    <property type="match status" value="1"/>
</dbReference>
<dbReference type="PANTHER" id="PTHR43133:SF46">
    <property type="entry name" value="RNA POLYMERASE SIGMA-70 FACTOR ECF SUBFAMILY"/>
    <property type="match status" value="1"/>
</dbReference>
<organism evidence="8 9">
    <name type="scientific">Alistipes senegalensis JC50</name>
    <dbReference type="NCBI Taxonomy" id="1033732"/>
    <lineage>
        <taxon>Bacteria</taxon>
        <taxon>Pseudomonadati</taxon>
        <taxon>Bacteroidota</taxon>
        <taxon>Bacteroidia</taxon>
        <taxon>Bacteroidales</taxon>
        <taxon>Rikenellaceae</taxon>
        <taxon>Alistipes</taxon>
    </lineage>
</organism>
<evidence type="ECO:0000313" key="9">
    <source>
        <dbReference type="Proteomes" id="UP001058267"/>
    </source>
</evidence>
<evidence type="ECO:0000256" key="1">
    <source>
        <dbReference type="ARBA" id="ARBA00010641"/>
    </source>
</evidence>
<proteinExistence type="inferred from homology"/>
<protein>
    <submittedName>
        <fullName evidence="8">Sigma-70 family RNA polymerase sigma factor</fullName>
    </submittedName>
</protein>
<reference evidence="8" key="1">
    <citation type="journal article" date="2022" name="Cell">
        <title>Design, construction, and in vivo augmentation of a complex gut microbiome.</title>
        <authorList>
            <person name="Cheng A.G."/>
            <person name="Ho P.Y."/>
            <person name="Aranda-Diaz A."/>
            <person name="Jain S."/>
            <person name="Yu F.B."/>
            <person name="Meng X."/>
            <person name="Wang M."/>
            <person name="Iakiviak M."/>
            <person name="Nagashima K."/>
            <person name="Zhao A."/>
            <person name="Murugkar P."/>
            <person name="Patil A."/>
            <person name="Atabakhsh K."/>
            <person name="Weakley A."/>
            <person name="Yan J."/>
            <person name="Brumbaugh A.R."/>
            <person name="Higginbottom S."/>
            <person name="Dimas A."/>
            <person name="Shiver A.L."/>
            <person name="Deutschbauer A."/>
            <person name="Neff N."/>
            <person name="Sonnenburg J.L."/>
            <person name="Huang K.C."/>
            <person name="Fischbach M.A."/>
        </authorList>
    </citation>
    <scope>NUCLEOTIDE SEQUENCE</scope>
    <source>
        <strain evidence="8">JC50</strain>
    </source>
</reference>
<evidence type="ECO:0000313" key="8">
    <source>
        <dbReference type="EMBL" id="UWN64069.1"/>
    </source>
</evidence>
<keyword evidence="5" id="KW-0472">Membrane</keyword>
<keyword evidence="3" id="KW-0731">Sigma factor</keyword>
<dbReference type="Proteomes" id="UP001058267">
    <property type="component" value="Chromosome"/>
</dbReference>
<keyword evidence="5" id="KW-0812">Transmembrane</keyword>
<dbReference type="InterPro" id="IPR013249">
    <property type="entry name" value="RNA_pol_sigma70_r4_t2"/>
</dbReference>
<dbReference type="InterPro" id="IPR013324">
    <property type="entry name" value="RNA_pol_sigma_r3/r4-like"/>
</dbReference>
<comment type="similarity">
    <text evidence="1">Belongs to the sigma-70 factor family. ECF subfamily.</text>
</comment>
<dbReference type="InterPro" id="IPR039425">
    <property type="entry name" value="RNA_pol_sigma-70-like"/>
</dbReference>
<dbReference type="InterPro" id="IPR036388">
    <property type="entry name" value="WH-like_DNA-bd_sf"/>
</dbReference>
<keyword evidence="4" id="KW-0804">Transcription</keyword>
<gene>
    <name evidence="8" type="ORF">NQ519_09835</name>
</gene>
<feature type="domain" description="RNA polymerase sigma factor 70 region 4 type 2" evidence="7">
    <location>
        <begin position="140"/>
        <end position="185"/>
    </location>
</feature>
<sequence>MERRPTESEKFVNRVNGKEPAAWEELYARYYKALCAYSASLTGDAAFAEDLVQELLLRMWQSDRTFSVLPELASYLYRSVYRNSLAYRRDRSNRESLLRNMHEQSLRDGNSPPHVDPEEESGLLAGMVGEEVIRRLYSDIRALPSEQSRIIRLSIAGFKGAEIARRLGISINTVKTQKYRGYRSLRLKLSKFVFLFGSLLALFADLK</sequence>
<dbReference type="InterPro" id="IPR014284">
    <property type="entry name" value="RNA_pol_sigma-70_dom"/>
</dbReference>
<evidence type="ECO:0000256" key="2">
    <source>
        <dbReference type="ARBA" id="ARBA00023015"/>
    </source>
</evidence>
<keyword evidence="5" id="KW-1133">Transmembrane helix</keyword>
<evidence type="ECO:0000256" key="4">
    <source>
        <dbReference type="ARBA" id="ARBA00023163"/>
    </source>
</evidence>
<dbReference type="Gene3D" id="1.10.1740.10">
    <property type="match status" value="1"/>
</dbReference>
<dbReference type="Pfam" id="PF08281">
    <property type="entry name" value="Sigma70_r4_2"/>
    <property type="match status" value="1"/>
</dbReference>
<dbReference type="Pfam" id="PF04542">
    <property type="entry name" value="Sigma70_r2"/>
    <property type="match status" value="1"/>
</dbReference>
<accession>A0ABY5V4W6</accession>
<evidence type="ECO:0000256" key="3">
    <source>
        <dbReference type="ARBA" id="ARBA00023082"/>
    </source>
</evidence>
<keyword evidence="2" id="KW-0805">Transcription regulation</keyword>
<dbReference type="Gene3D" id="1.10.10.10">
    <property type="entry name" value="Winged helix-like DNA-binding domain superfamily/Winged helix DNA-binding domain"/>
    <property type="match status" value="1"/>
</dbReference>
<dbReference type="SUPFAM" id="SSF88659">
    <property type="entry name" value="Sigma3 and sigma4 domains of RNA polymerase sigma factors"/>
    <property type="match status" value="1"/>
</dbReference>
<dbReference type="EMBL" id="CP102252">
    <property type="protein sequence ID" value="UWN64069.1"/>
    <property type="molecule type" value="Genomic_DNA"/>
</dbReference>
<dbReference type="InterPro" id="IPR013325">
    <property type="entry name" value="RNA_pol_sigma_r2"/>
</dbReference>
<dbReference type="InterPro" id="IPR007627">
    <property type="entry name" value="RNA_pol_sigma70_r2"/>
</dbReference>